<name>A0A811P4C3_9POAL</name>
<protein>
    <submittedName>
        <fullName evidence="2">Uncharacterized protein</fullName>
    </submittedName>
</protein>
<sequence length="122" mass="13589">MHGGFALMVMEDHSLGLAGIEDSRLHLWSRRVSLEDIAEWIQCRVINLEKKMPMANPSDSASVVGFAEGVGVFFVTAGVGLFMMELKPGRVWKVDKPWDFSNVLPYMSFYTPDRLLGGPADL</sequence>
<reference evidence="2" key="1">
    <citation type="submission" date="2020-10" db="EMBL/GenBank/DDBJ databases">
        <authorList>
            <person name="Han B."/>
            <person name="Lu T."/>
            <person name="Zhao Q."/>
            <person name="Huang X."/>
            <person name="Zhao Y."/>
        </authorList>
    </citation>
    <scope>NUCLEOTIDE SEQUENCE</scope>
</reference>
<keyword evidence="3" id="KW-1185">Reference proteome</keyword>
<dbReference type="AlphaFoldDB" id="A0A811P4C3"/>
<evidence type="ECO:0000256" key="1">
    <source>
        <dbReference type="SAM" id="Phobius"/>
    </source>
</evidence>
<evidence type="ECO:0000313" key="2">
    <source>
        <dbReference type="EMBL" id="CAD6231968.1"/>
    </source>
</evidence>
<dbReference type="OrthoDB" id="669175at2759"/>
<comment type="caution">
    <text evidence="2">The sequence shown here is derived from an EMBL/GenBank/DDBJ whole genome shotgun (WGS) entry which is preliminary data.</text>
</comment>
<proteinExistence type="predicted"/>
<organism evidence="2 3">
    <name type="scientific">Miscanthus lutarioriparius</name>
    <dbReference type="NCBI Taxonomy" id="422564"/>
    <lineage>
        <taxon>Eukaryota</taxon>
        <taxon>Viridiplantae</taxon>
        <taxon>Streptophyta</taxon>
        <taxon>Embryophyta</taxon>
        <taxon>Tracheophyta</taxon>
        <taxon>Spermatophyta</taxon>
        <taxon>Magnoliopsida</taxon>
        <taxon>Liliopsida</taxon>
        <taxon>Poales</taxon>
        <taxon>Poaceae</taxon>
        <taxon>PACMAD clade</taxon>
        <taxon>Panicoideae</taxon>
        <taxon>Andropogonodae</taxon>
        <taxon>Andropogoneae</taxon>
        <taxon>Saccharinae</taxon>
        <taxon>Miscanthus</taxon>
    </lineage>
</organism>
<dbReference type="EMBL" id="CAJGYO010000005">
    <property type="protein sequence ID" value="CAD6231968.1"/>
    <property type="molecule type" value="Genomic_DNA"/>
</dbReference>
<evidence type="ECO:0000313" key="3">
    <source>
        <dbReference type="Proteomes" id="UP000604825"/>
    </source>
</evidence>
<feature type="transmembrane region" description="Helical" evidence="1">
    <location>
        <begin position="61"/>
        <end position="83"/>
    </location>
</feature>
<dbReference type="PANTHER" id="PTHR33186:SF28">
    <property type="entry name" value="F-BOX DOMAIN-CONTAINING PROTEIN"/>
    <property type="match status" value="1"/>
</dbReference>
<keyword evidence="1" id="KW-0812">Transmembrane</keyword>
<gene>
    <name evidence="2" type="ORF">NCGR_LOCUS21790</name>
</gene>
<dbReference type="PANTHER" id="PTHR33186">
    <property type="entry name" value="OS10G0136150 PROTEIN-RELATED"/>
    <property type="match status" value="1"/>
</dbReference>
<dbReference type="Proteomes" id="UP000604825">
    <property type="component" value="Unassembled WGS sequence"/>
</dbReference>
<accession>A0A811P4C3</accession>
<keyword evidence="1" id="KW-0472">Membrane</keyword>
<keyword evidence="1" id="KW-1133">Transmembrane helix</keyword>